<evidence type="ECO:0000256" key="1">
    <source>
        <dbReference type="SAM" id="Phobius"/>
    </source>
</evidence>
<proteinExistence type="predicted"/>
<dbReference type="Pfam" id="PF25928">
    <property type="entry name" value="DUF7973"/>
    <property type="match status" value="2"/>
</dbReference>
<sequence length="303" mass="31012">MTVLGIIAAFGGGIFGAAIGALPAFEMVGFLVMIGVAVQLGVAPEATDFFGLPFGAFGPHVGGFASGVAAAAYAARRGKFDSGKNILAGMMGLKAPDVLLVGGAFGIFGYIVQYYLALVPAFGEGLAWTDTVALTVVISAIVTRLMFGKAGLFGTPKEGTTRWNPGEADRWLPFQSTLGQLVVIGLGVGIFGGYLGDLYGGAGCFLAFGISAASLIFLQFGVSVPVTHHMALPAALAAAGSGSLLWAAVVGVLGALLGEFFARLFHDHGDTHFDPPATTIATLTLAVNFLLSIGFFDLVPLPY</sequence>
<evidence type="ECO:0000313" key="3">
    <source>
        <dbReference type="EMBL" id="SCZ41038.1"/>
    </source>
</evidence>
<name>A0A1G5NVT3_AFIMA</name>
<feature type="transmembrane region" description="Helical" evidence="1">
    <location>
        <begin position="7"/>
        <end position="38"/>
    </location>
</feature>
<protein>
    <recommendedName>
        <fullName evidence="2">DUF7973 domain-containing protein</fullName>
    </recommendedName>
</protein>
<feature type="domain" description="DUF7973" evidence="2">
    <location>
        <begin position="5"/>
        <end position="161"/>
    </location>
</feature>
<evidence type="ECO:0000259" key="2">
    <source>
        <dbReference type="Pfam" id="PF25928"/>
    </source>
</evidence>
<keyword evidence="1" id="KW-0812">Transmembrane</keyword>
<feature type="transmembrane region" description="Helical" evidence="1">
    <location>
        <begin position="95"/>
        <end position="116"/>
    </location>
</feature>
<feature type="transmembrane region" description="Helical" evidence="1">
    <location>
        <begin position="277"/>
        <end position="299"/>
    </location>
</feature>
<feature type="transmembrane region" description="Helical" evidence="1">
    <location>
        <begin position="128"/>
        <end position="147"/>
    </location>
</feature>
<organism evidence="3 4">
    <name type="scientific">Afifella marina DSM 2698</name>
    <dbReference type="NCBI Taxonomy" id="1120955"/>
    <lineage>
        <taxon>Bacteria</taxon>
        <taxon>Pseudomonadati</taxon>
        <taxon>Pseudomonadota</taxon>
        <taxon>Alphaproteobacteria</taxon>
        <taxon>Hyphomicrobiales</taxon>
        <taxon>Afifellaceae</taxon>
        <taxon>Afifella</taxon>
    </lineage>
</organism>
<dbReference type="Proteomes" id="UP000199347">
    <property type="component" value="Unassembled WGS sequence"/>
</dbReference>
<keyword evidence="1" id="KW-1133">Transmembrane helix</keyword>
<feature type="transmembrane region" description="Helical" evidence="1">
    <location>
        <begin position="230"/>
        <end position="257"/>
    </location>
</feature>
<dbReference type="InterPro" id="IPR058279">
    <property type="entry name" value="DUF7973"/>
</dbReference>
<feature type="domain" description="DUF7973" evidence="2">
    <location>
        <begin position="168"/>
        <end position="297"/>
    </location>
</feature>
<keyword evidence="4" id="KW-1185">Reference proteome</keyword>
<feature type="transmembrane region" description="Helical" evidence="1">
    <location>
        <begin position="198"/>
        <end position="218"/>
    </location>
</feature>
<accession>A0A1G5NVT3</accession>
<keyword evidence="1" id="KW-0472">Membrane</keyword>
<dbReference type="OrthoDB" id="4484645at2"/>
<dbReference type="AlphaFoldDB" id="A0A1G5NVT3"/>
<dbReference type="EMBL" id="FMVW01000006">
    <property type="protein sequence ID" value="SCZ41038.1"/>
    <property type="molecule type" value="Genomic_DNA"/>
</dbReference>
<evidence type="ECO:0000313" key="4">
    <source>
        <dbReference type="Proteomes" id="UP000199347"/>
    </source>
</evidence>
<feature type="transmembrane region" description="Helical" evidence="1">
    <location>
        <begin position="50"/>
        <end position="74"/>
    </location>
</feature>
<reference evidence="3 4" key="1">
    <citation type="submission" date="2016-10" db="EMBL/GenBank/DDBJ databases">
        <authorList>
            <person name="de Groot N.N."/>
        </authorList>
    </citation>
    <scope>NUCLEOTIDE SEQUENCE [LARGE SCALE GENOMIC DNA]</scope>
    <source>
        <strain evidence="3 4">DSM 2698</strain>
    </source>
</reference>
<dbReference type="STRING" id="1120955.SAMN03080610_02699"/>
<feature type="transmembrane region" description="Helical" evidence="1">
    <location>
        <begin position="171"/>
        <end position="192"/>
    </location>
</feature>
<gene>
    <name evidence="3" type="ORF">SAMN03080610_02699</name>
</gene>